<dbReference type="InterPro" id="IPR010737">
    <property type="entry name" value="4-carb_acid_sugar_kinase_N"/>
</dbReference>
<evidence type="ECO:0000256" key="4">
    <source>
        <dbReference type="ARBA" id="ARBA00022777"/>
    </source>
</evidence>
<dbReference type="Gene3D" id="3.40.50.10840">
    <property type="entry name" value="Putative sugar-binding, N-terminal domain"/>
    <property type="match status" value="1"/>
</dbReference>
<organism evidence="9 10">
    <name type="scientific">Succinivibrio dextrinosolvens DSM 3072</name>
    <dbReference type="NCBI Taxonomy" id="1123324"/>
    <lineage>
        <taxon>Bacteria</taxon>
        <taxon>Pseudomonadati</taxon>
        <taxon>Pseudomonadota</taxon>
        <taxon>Gammaproteobacteria</taxon>
        <taxon>Aeromonadales</taxon>
        <taxon>Succinivibrionaceae</taxon>
        <taxon>Succinivibrio</taxon>
    </lineage>
</organism>
<dbReference type="EMBL" id="FUXX01000004">
    <property type="protein sequence ID" value="SKA58411.1"/>
    <property type="molecule type" value="Genomic_DNA"/>
</dbReference>
<dbReference type="InterPro" id="IPR042213">
    <property type="entry name" value="NBD_C_sf"/>
</dbReference>
<feature type="domain" description="Four-carbon acid sugar kinase N-terminal" evidence="7">
    <location>
        <begin position="7"/>
        <end position="232"/>
    </location>
</feature>
<dbReference type="Gene3D" id="3.40.980.20">
    <property type="entry name" value="Four-carbon acid sugar kinase, nucleotide binding domain"/>
    <property type="match status" value="1"/>
</dbReference>
<keyword evidence="5" id="KW-0067">ATP-binding</keyword>
<keyword evidence="6" id="KW-0119">Carbohydrate metabolism</keyword>
<feature type="domain" description="Four-carbon acid sugar kinase nucleotide binding" evidence="8">
    <location>
        <begin position="254"/>
        <end position="420"/>
    </location>
</feature>
<dbReference type="AlphaFoldDB" id="A0A1T4V179"/>
<dbReference type="InterPro" id="IPR037051">
    <property type="entry name" value="4-carb_acid_sugar_kinase_N_sf"/>
</dbReference>
<keyword evidence="4" id="KW-0418">Kinase</keyword>
<evidence type="ECO:0000313" key="9">
    <source>
        <dbReference type="EMBL" id="SKA58411.1"/>
    </source>
</evidence>
<accession>A0A1T4V179</accession>
<reference evidence="10" key="1">
    <citation type="submission" date="2017-02" db="EMBL/GenBank/DDBJ databases">
        <authorList>
            <person name="Varghese N."/>
            <person name="Submissions S."/>
        </authorList>
    </citation>
    <scope>NUCLEOTIDE SEQUENCE [LARGE SCALE GENOMIC DNA]</scope>
    <source>
        <strain evidence="10">DSM 3072</strain>
    </source>
</reference>
<keyword evidence="10" id="KW-1185">Reference proteome</keyword>
<dbReference type="Proteomes" id="UP000242432">
    <property type="component" value="Unassembled WGS sequence"/>
</dbReference>
<keyword evidence="3" id="KW-0547">Nucleotide-binding</keyword>
<dbReference type="Pfam" id="PF07005">
    <property type="entry name" value="SBD_N"/>
    <property type="match status" value="1"/>
</dbReference>
<comment type="similarity">
    <text evidence="1">Belongs to the four-carbon acid sugar kinase family.</text>
</comment>
<evidence type="ECO:0000256" key="3">
    <source>
        <dbReference type="ARBA" id="ARBA00022741"/>
    </source>
</evidence>
<dbReference type="SUPFAM" id="SSF142764">
    <property type="entry name" value="YgbK-like"/>
    <property type="match status" value="1"/>
</dbReference>
<dbReference type="GO" id="GO:0005524">
    <property type="term" value="F:ATP binding"/>
    <property type="evidence" value="ECO:0007669"/>
    <property type="project" value="UniProtKB-KW"/>
</dbReference>
<evidence type="ECO:0000259" key="7">
    <source>
        <dbReference type="Pfam" id="PF07005"/>
    </source>
</evidence>
<dbReference type="Pfam" id="PF17042">
    <property type="entry name" value="NBD_C"/>
    <property type="match status" value="1"/>
</dbReference>
<evidence type="ECO:0000256" key="5">
    <source>
        <dbReference type="ARBA" id="ARBA00022840"/>
    </source>
</evidence>
<name>A0A1T4V179_9GAMM</name>
<evidence type="ECO:0000256" key="1">
    <source>
        <dbReference type="ARBA" id="ARBA00005715"/>
    </source>
</evidence>
<gene>
    <name evidence="9" type="ORF">SAMN02745213_00431</name>
</gene>
<evidence type="ECO:0000259" key="8">
    <source>
        <dbReference type="Pfam" id="PF17042"/>
    </source>
</evidence>
<evidence type="ECO:0000256" key="2">
    <source>
        <dbReference type="ARBA" id="ARBA00022679"/>
    </source>
</evidence>
<dbReference type="STRING" id="83771.SAMN02910357_01335"/>
<evidence type="ECO:0000313" key="10">
    <source>
        <dbReference type="Proteomes" id="UP000242432"/>
    </source>
</evidence>
<dbReference type="RefSeq" id="WP_078928016.1">
    <property type="nucleotide sequence ID" value="NZ_FUXX01000004.1"/>
</dbReference>
<sequence length="432" mass="46932">MTLLPKIAIIADDLTGSADSAVQFASASMATAVVMPETKIPESNNLDVIVIDSESRDIDEKIAYKEVSAACRKVLSLNKDILLYKKVDSTLRGNIGAELQAVFDEFKPKIIIFSPAFIPSKRTTVNGVQLLDGVRLEETELAGIPKSPVTTSDIKTIIKKQSALKCSNLYIDELNKGVDEIRQKINQAIADEVKILICDATEPQHQELLVQACDSINQQVVFCGSAGLALALSRRYASSQKSALKPISGVSKILVLAGSISQTTRRQTVELLNNYDCELIRTNPELTVSSPKESAKDCSKKIKDALAKSDIVVVCAAFEESDVQRTAKEGERLGISFFEIGEIMASCMSDIMRECAELFDAYVLTGGDTAIHACKACNAGMLEIIEEVQSGIPLTKILTGNLKDRYLVTKAGAFGNENAFTDAVHKFKNLEK</sequence>
<proteinExistence type="inferred from homology"/>
<protein>
    <submittedName>
        <fullName evidence="9">Uncharacterized conserved protein YgbK, DUF1537 family</fullName>
    </submittedName>
</protein>
<evidence type="ECO:0000256" key="6">
    <source>
        <dbReference type="ARBA" id="ARBA00023277"/>
    </source>
</evidence>
<dbReference type="InterPro" id="IPR031475">
    <property type="entry name" value="NBD_C"/>
</dbReference>
<dbReference type="GO" id="GO:0016301">
    <property type="term" value="F:kinase activity"/>
    <property type="evidence" value="ECO:0007669"/>
    <property type="project" value="UniProtKB-KW"/>
</dbReference>
<keyword evidence="2" id="KW-0808">Transferase</keyword>